<evidence type="ECO:0000256" key="4">
    <source>
        <dbReference type="ARBA" id="ARBA00022692"/>
    </source>
</evidence>
<dbReference type="CDD" id="cd12087">
    <property type="entry name" value="TM_EGFR-like"/>
    <property type="match status" value="1"/>
</dbReference>
<feature type="domain" description="Fibronectin type-III" evidence="23">
    <location>
        <begin position="773"/>
        <end position="878"/>
    </location>
</feature>
<dbReference type="GO" id="GO:0007155">
    <property type="term" value="P:cell adhesion"/>
    <property type="evidence" value="ECO:0007669"/>
    <property type="project" value="UniProtKB-KW"/>
</dbReference>
<evidence type="ECO:0000256" key="3">
    <source>
        <dbReference type="ARBA" id="ARBA00022536"/>
    </source>
</evidence>
<dbReference type="Pfam" id="PF00041">
    <property type="entry name" value="fn3"/>
    <property type="match status" value="2"/>
</dbReference>
<evidence type="ECO:0000256" key="5">
    <source>
        <dbReference type="ARBA" id="ARBA00022729"/>
    </source>
</evidence>
<keyword evidence="12 15" id="KW-1015">Disulfide bond</keyword>
<dbReference type="FunFam" id="2.60.40.10:FF:000017">
    <property type="entry name" value="Down syndrome cell adhesion molecule b"/>
    <property type="match status" value="1"/>
</dbReference>
<name>A0A8J9YXM8_BRALA</name>
<dbReference type="Proteomes" id="UP000838412">
    <property type="component" value="Chromosome 13"/>
</dbReference>
<feature type="domain" description="EGF-like" evidence="19">
    <location>
        <begin position="231"/>
        <end position="262"/>
    </location>
</feature>
<protein>
    <recommendedName>
        <fullName evidence="2">protein-tyrosine-phosphatase</fullName>
        <ecNumber evidence="2">3.1.3.48</ecNumber>
    </recommendedName>
</protein>
<evidence type="ECO:0000256" key="1">
    <source>
        <dbReference type="ARBA" id="ARBA00004167"/>
    </source>
</evidence>
<evidence type="ECO:0000259" key="23">
    <source>
        <dbReference type="PROSITE" id="PS50853"/>
    </source>
</evidence>
<evidence type="ECO:0000259" key="22">
    <source>
        <dbReference type="PROSITE" id="PS50835"/>
    </source>
</evidence>
<feature type="region of interest" description="Disordered" evidence="16">
    <location>
        <begin position="1103"/>
        <end position="1153"/>
    </location>
</feature>
<feature type="disulfide bond" evidence="15">
    <location>
        <begin position="252"/>
        <end position="261"/>
    </location>
</feature>
<dbReference type="SMART" id="SM00409">
    <property type="entry name" value="IG"/>
    <property type="match status" value="2"/>
</dbReference>
<feature type="domain" description="Ig-like" evidence="22">
    <location>
        <begin position="357"/>
        <end position="454"/>
    </location>
</feature>
<keyword evidence="4 17" id="KW-0812">Transmembrane</keyword>
<evidence type="ECO:0000256" key="8">
    <source>
        <dbReference type="ARBA" id="ARBA00022889"/>
    </source>
</evidence>
<dbReference type="SUPFAM" id="SSF49265">
    <property type="entry name" value="Fibronectin type III"/>
    <property type="match status" value="3"/>
</dbReference>
<evidence type="ECO:0000256" key="9">
    <source>
        <dbReference type="ARBA" id="ARBA00022912"/>
    </source>
</evidence>
<dbReference type="SMART" id="SM00408">
    <property type="entry name" value="IGc2"/>
    <property type="match status" value="2"/>
</dbReference>
<dbReference type="PROSITE" id="PS50853">
    <property type="entry name" value="FN3"/>
    <property type="match status" value="3"/>
</dbReference>
<feature type="domain" description="Tyrosine specific protein phosphatases" evidence="21">
    <location>
        <begin position="1639"/>
        <end position="1714"/>
    </location>
</feature>
<dbReference type="Pfam" id="PF13927">
    <property type="entry name" value="Ig_3"/>
    <property type="match status" value="1"/>
</dbReference>
<dbReference type="CDD" id="cd00063">
    <property type="entry name" value="FN3"/>
    <property type="match status" value="3"/>
</dbReference>
<dbReference type="InterPro" id="IPR013111">
    <property type="entry name" value="EGF_extracell"/>
</dbReference>
<feature type="domain" description="Tyrosine specific protein phosphatases" evidence="21">
    <location>
        <begin position="1349"/>
        <end position="1423"/>
    </location>
</feature>
<dbReference type="InterPro" id="IPR003598">
    <property type="entry name" value="Ig_sub2"/>
</dbReference>
<evidence type="ECO:0000256" key="7">
    <source>
        <dbReference type="ARBA" id="ARBA00022801"/>
    </source>
</evidence>
<dbReference type="Gene3D" id="2.60.40.10">
    <property type="entry name" value="Immunoglobulins"/>
    <property type="match status" value="6"/>
</dbReference>
<dbReference type="SUPFAM" id="SSF48726">
    <property type="entry name" value="Immunoglobulin"/>
    <property type="match status" value="2"/>
</dbReference>
<feature type="domain" description="Fibronectin type-III" evidence="23">
    <location>
        <begin position="458"/>
        <end position="558"/>
    </location>
</feature>
<dbReference type="EMBL" id="OV696698">
    <property type="protein sequence ID" value="CAH1243537.1"/>
    <property type="molecule type" value="Genomic_DNA"/>
</dbReference>
<evidence type="ECO:0000256" key="13">
    <source>
        <dbReference type="ARBA" id="ARBA00023319"/>
    </source>
</evidence>
<dbReference type="Pfam" id="PF07974">
    <property type="entry name" value="EGF_2"/>
    <property type="match status" value="1"/>
</dbReference>
<dbReference type="InterPro" id="IPR029021">
    <property type="entry name" value="Prot-tyrosine_phosphatase-like"/>
</dbReference>
<accession>A0A8J9YXM8</accession>
<feature type="transmembrane region" description="Helical" evidence="17">
    <location>
        <begin position="1055"/>
        <end position="1080"/>
    </location>
</feature>
<dbReference type="PROSITE" id="PS00022">
    <property type="entry name" value="EGF_1"/>
    <property type="match status" value="1"/>
</dbReference>
<dbReference type="PROSITE" id="PS50056">
    <property type="entry name" value="TYR_PHOSPHATASE_2"/>
    <property type="match status" value="2"/>
</dbReference>
<evidence type="ECO:0000259" key="20">
    <source>
        <dbReference type="PROSITE" id="PS50055"/>
    </source>
</evidence>
<dbReference type="GO" id="GO:0016020">
    <property type="term" value="C:membrane"/>
    <property type="evidence" value="ECO:0007669"/>
    <property type="project" value="UniProtKB-SubCell"/>
</dbReference>
<feature type="domain" description="Fibronectin type-III" evidence="23">
    <location>
        <begin position="562"/>
        <end position="658"/>
    </location>
</feature>
<keyword evidence="11 17" id="KW-0472">Membrane</keyword>
<dbReference type="CDD" id="cd00054">
    <property type="entry name" value="EGF_CA"/>
    <property type="match status" value="1"/>
</dbReference>
<dbReference type="PANTHER" id="PTHR19134:SF555">
    <property type="entry name" value="RECEPTOR-TYPE TYROSINE-PROTEIN PHOSPHATASE DELTA-LIKE ISOFORM X1"/>
    <property type="match status" value="1"/>
</dbReference>
<dbReference type="InterPro" id="IPR036116">
    <property type="entry name" value="FN3_sf"/>
</dbReference>
<dbReference type="Gene3D" id="2.170.300.10">
    <property type="entry name" value="Tie2 ligand-binding domain superfamily"/>
    <property type="match status" value="1"/>
</dbReference>
<keyword evidence="7" id="KW-0378">Hydrolase</keyword>
<dbReference type="InterPro" id="IPR007110">
    <property type="entry name" value="Ig-like_dom"/>
</dbReference>
<reference evidence="24" key="1">
    <citation type="submission" date="2022-01" db="EMBL/GenBank/DDBJ databases">
        <authorList>
            <person name="Braso-Vives M."/>
        </authorList>
    </citation>
    <scope>NUCLEOTIDE SEQUENCE</scope>
</reference>
<evidence type="ECO:0000256" key="2">
    <source>
        <dbReference type="ARBA" id="ARBA00013064"/>
    </source>
</evidence>
<evidence type="ECO:0000259" key="21">
    <source>
        <dbReference type="PROSITE" id="PS50056"/>
    </source>
</evidence>
<dbReference type="Gene3D" id="3.90.190.10">
    <property type="entry name" value="Protein tyrosine phosphatase superfamily"/>
    <property type="match status" value="2"/>
</dbReference>
<feature type="domain" description="Tyrosine-protein phosphatase" evidence="20">
    <location>
        <begin position="1176"/>
        <end position="1432"/>
    </location>
</feature>
<dbReference type="Pfam" id="PF00102">
    <property type="entry name" value="Y_phosphatase"/>
    <property type="match status" value="2"/>
</dbReference>
<evidence type="ECO:0000256" key="12">
    <source>
        <dbReference type="ARBA" id="ARBA00023157"/>
    </source>
</evidence>
<keyword evidence="10 17" id="KW-1133">Transmembrane helix</keyword>
<dbReference type="FunFam" id="3.90.190.10:FF:000021">
    <property type="entry name" value="Receptor-type tyrosine-protein phosphatase alpha"/>
    <property type="match status" value="1"/>
</dbReference>
<dbReference type="PRINTS" id="PR00700">
    <property type="entry name" value="PRTYPHPHTASE"/>
</dbReference>
<dbReference type="PANTHER" id="PTHR19134">
    <property type="entry name" value="RECEPTOR-TYPE TYROSINE-PROTEIN PHOSPHATASE"/>
    <property type="match status" value="1"/>
</dbReference>
<organism evidence="24 25">
    <name type="scientific">Branchiostoma lanceolatum</name>
    <name type="common">Common lancelet</name>
    <name type="synonym">Amphioxus lanceolatum</name>
    <dbReference type="NCBI Taxonomy" id="7740"/>
    <lineage>
        <taxon>Eukaryota</taxon>
        <taxon>Metazoa</taxon>
        <taxon>Chordata</taxon>
        <taxon>Cephalochordata</taxon>
        <taxon>Leptocardii</taxon>
        <taxon>Amphioxiformes</taxon>
        <taxon>Branchiostomatidae</taxon>
        <taxon>Branchiostoma</taxon>
    </lineage>
</organism>
<dbReference type="InterPro" id="IPR013783">
    <property type="entry name" value="Ig-like_fold"/>
</dbReference>
<dbReference type="InterPro" id="IPR003961">
    <property type="entry name" value="FN3_dom"/>
</dbReference>
<evidence type="ECO:0000313" key="24">
    <source>
        <dbReference type="EMBL" id="CAH1243537.1"/>
    </source>
</evidence>
<dbReference type="GO" id="GO:0004725">
    <property type="term" value="F:protein tyrosine phosphatase activity"/>
    <property type="evidence" value="ECO:0007669"/>
    <property type="project" value="UniProtKB-EC"/>
</dbReference>
<evidence type="ECO:0000259" key="19">
    <source>
        <dbReference type="PROSITE" id="PS50026"/>
    </source>
</evidence>
<dbReference type="InterPro" id="IPR000242">
    <property type="entry name" value="PTP_cat"/>
</dbReference>
<evidence type="ECO:0000256" key="17">
    <source>
        <dbReference type="SAM" id="Phobius"/>
    </source>
</evidence>
<dbReference type="InterPro" id="IPR016130">
    <property type="entry name" value="Tyr_Pase_AS"/>
</dbReference>
<feature type="signal peptide" evidence="18">
    <location>
        <begin position="1"/>
        <end position="30"/>
    </location>
</feature>
<dbReference type="FunFam" id="3.90.190.10:FF:000088">
    <property type="entry name" value="Receptor protein-tyrosine phosphatase LAR"/>
    <property type="match status" value="1"/>
</dbReference>
<sequence length="1734" mass="191154">MEVFHTSKGQALSVLSLLGLLLCLSPVVSGVVDVTITSKFPYYPDDDYTWLYCYYTGRHINQRGYLFGLELDTGSGQEFTKARNTYRNPRRVRVWHYDTRNNVPVHLTNAISCIGQQNGVSDKVITLKMREDADVKPRLFSRTVNVEDDPVTLEMVRNPDSTRTGDLEWRKDGVVLQGQRSLTLNINSVQSSDEGIYECYYRGAYTDRKQGIMRLIVRACAGNKYGPPGCSSDCPACYNGGVCHDQTGECVCPPGFMGTHCETACPSGRFGKTCSFSCSGGCQGQLMTVPDPVGCTCPPGLTGMTCQDACPEDTYGASCTQTCHCLSGPLACNSETGACTGGCAAGWIGDSCQIRPPTITQHPTNQTVDVEHQATFTCSSQGVPTPKIIWYNDSSTITPGGQISVDVITGKVNGIDVVTSTLTITSVDREDNGEYKCTSSNAAGDDTSQVATLTVQERPDDVNVTVTAVNSTALQVTWTVGVSGNLDIINSQVRYRSYINGEWTPHSPWRLTGISGTNGAVHISGLLPAVTYLVQFSVQNAIGWNRPPAWARGITDEAPPGTPLGLQATPTSHNTVQLSWQPPVRTNGVIRSYTVQYKASLSCNSSDFSHGVSTTDDSTTTVIGDLVPYTNYIFRVRGATSAGGGDFSNCNTTRTLEYYPTAPVILKVEDERDCNCDGSNVARQVALTIKFRRPDNVYGQLQAYQVSLYNRSTNEPFHRENMTSGLQQENLTVIVSSEQLQPAQNYSVTVSAINTVYRGIESHPRVAQTSDGCPDAPTVESQVTDDNCGLMWTPPSQSRGIITGHSVTRTVIPRHQYPDDSNAEVTKETFDLGVHQWSALKQNLSANSVIHFTVRALTCGEGGKSEELTCEATRFEPPAVMLLSTGPPVIPTARSFHMDLPDVSERNGPISCYQVIVVKMKKDETLEGLGRRVGAPDVILTDEAPQEGQTEPYVALGLSGEQYKQIVAHGVDIGTGEACEHECCRRSEVTLKGGNAKDPGNKELEPETKYTAVIRVYVDTSTSGGRRKRDTRRAYSTSPFIEPVVTQETDVVTTAVIPIAVGAAVGVLLALVVALGILLYRRRTARKKVPATLPLTPVVTADEEKDELRGAVGPQVDTEEEVAVTPKPKPKPRPPKLAKKPSAPPPVQKPNFDEPIAISNLEAEFDRRAANGNQLFSEEFSALPATLGREHAEAYYSDFNTERNRFKNIIAYDNARVQLTPIPDSPGSDYIHASYMDGYSVARKFIAAQGPLPNTVGDFWRMMWETGSKTIVMVTNLKEKNKQKCTQYWPDSGKQTYGDIDVTLVDTIPMVDLVTRIFLVTKEGVHGRRQVTQFHFLGWPDYGLPRSPMGLLKFHRTVATKTTSKDTPIVVHCSAGVGRTGTFITIDAMLEMMQTEEKVDVFGFVSRMRQNRSNMVQTEAQYVFIYRALLEQYLYGNTEVEVANIQHHMHKLRTEQPGADKTGFEIEFEKLTRLPVDRANMRCGNLPNNMNKNRVLQILPYDTRRVFLKHKLGVKGSDYINASFIDGYREKDAYIATQGPLDRTVEDFWRMVWEWNSCSIVMLTELKEKGSSKSAHYWPEEGQLQTFGEVVVTAQGVETLSDYDLRTFNVCHTKGDETRTVQQFHFHGWPEVGVPDNAAGMIDLIGQVQKQQQQSGNGPITVHCSSGSGRTGTFCAISTVLERVKAEGICDVFQVVKALRQQRPHMVQTLDQYQFCYQAVVEYLDSFDTYANFR</sequence>
<keyword evidence="13" id="KW-0393">Immunoglobulin domain</keyword>
<keyword evidence="25" id="KW-1185">Reference proteome</keyword>
<dbReference type="InterPro" id="IPR000387">
    <property type="entry name" value="Tyr_Pase_dom"/>
</dbReference>
<dbReference type="PROSITE" id="PS50835">
    <property type="entry name" value="IG_LIKE"/>
    <property type="match status" value="2"/>
</dbReference>
<dbReference type="SMART" id="SM00404">
    <property type="entry name" value="PTPc_motif"/>
    <property type="match status" value="2"/>
</dbReference>
<dbReference type="SMART" id="SM00060">
    <property type="entry name" value="FN3"/>
    <property type="match status" value="4"/>
</dbReference>
<evidence type="ECO:0000256" key="18">
    <source>
        <dbReference type="SAM" id="SignalP"/>
    </source>
</evidence>
<dbReference type="OrthoDB" id="10317238at2759"/>
<dbReference type="PROSITE" id="PS50026">
    <property type="entry name" value="EGF_3"/>
    <property type="match status" value="1"/>
</dbReference>
<dbReference type="InterPro" id="IPR036179">
    <property type="entry name" value="Ig-like_dom_sf"/>
</dbReference>
<dbReference type="InterPro" id="IPR050348">
    <property type="entry name" value="Protein-Tyr_Phosphatase"/>
</dbReference>
<evidence type="ECO:0000256" key="6">
    <source>
        <dbReference type="ARBA" id="ARBA00022737"/>
    </source>
</evidence>
<dbReference type="PROSITE" id="PS00383">
    <property type="entry name" value="TYR_PHOSPHATASE_1"/>
    <property type="match status" value="2"/>
</dbReference>
<keyword evidence="9" id="KW-0904">Protein phosphatase</keyword>
<comment type="caution">
    <text evidence="15">Lacks conserved residue(s) required for the propagation of feature annotation.</text>
</comment>
<comment type="catalytic activity">
    <reaction evidence="14">
        <text>O-phospho-L-tyrosyl-[protein] + H2O = L-tyrosyl-[protein] + phosphate</text>
        <dbReference type="Rhea" id="RHEA:10684"/>
        <dbReference type="Rhea" id="RHEA-COMP:10136"/>
        <dbReference type="Rhea" id="RHEA-COMP:20101"/>
        <dbReference type="ChEBI" id="CHEBI:15377"/>
        <dbReference type="ChEBI" id="CHEBI:43474"/>
        <dbReference type="ChEBI" id="CHEBI:46858"/>
        <dbReference type="ChEBI" id="CHEBI:61978"/>
        <dbReference type="EC" id="3.1.3.48"/>
    </reaction>
</comment>
<dbReference type="InterPro" id="IPR000742">
    <property type="entry name" value="EGF"/>
</dbReference>
<keyword evidence="8" id="KW-0130">Cell adhesion</keyword>
<dbReference type="InterPro" id="IPR003599">
    <property type="entry name" value="Ig_sub"/>
</dbReference>
<keyword evidence="3 15" id="KW-0245">EGF-like domain</keyword>
<feature type="chain" id="PRO_5035468350" description="protein-tyrosine-phosphatase" evidence="18">
    <location>
        <begin position="31"/>
        <end position="1734"/>
    </location>
</feature>
<feature type="domain" description="Tyrosine-protein phosphatase" evidence="20">
    <location>
        <begin position="1464"/>
        <end position="1723"/>
    </location>
</feature>
<comment type="subcellular location">
    <subcellularLocation>
        <location evidence="1">Membrane</location>
        <topology evidence="1">Single-pass membrane protein</topology>
    </subcellularLocation>
</comment>
<keyword evidence="5 18" id="KW-0732">Signal</keyword>
<dbReference type="FunFam" id="2.170.300.10:FF:000003">
    <property type="entry name" value="tyrosine-protein kinase receptor Tie-1 isoform X1"/>
    <property type="match status" value="1"/>
</dbReference>
<dbReference type="SMART" id="SM00181">
    <property type="entry name" value="EGF"/>
    <property type="match status" value="3"/>
</dbReference>
<evidence type="ECO:0000256" key="16">
    <source>
        <dbReference type="SAM" id="MobiDB-lite"/>
    </source>
</evidence>
<keyword evidence="6" id="KW-0677">Repeat</keyword>
<proteinExistence type="predicted"/>
<evidence type="ECO:0000313" key="25">
    <source>
        <dbReference type="Proteomes" id="UP000838412"/>
    </source>
</evidence>
<dbReference type="InterPro" id="IPR003595">
    <property type="entry name" value="Tyr_Pase_cat"/>
</dbReference>
<evidence type="ECO:0000256" key="14">
    <source>
        <dbReference type="ARBA" id="ARBA00051722"/>
    </source>
</evidence>
<dbReference type="PROSITE" id="PS50055">
    <property type="entry name" value="TYR_PHOSPHATASE_PTP"/>
    <property type="match status" value="2"/>
</dbReference>
<feature type="domain" description="Ig-like" evidence="22">
    <location>
        <begin position="137"/>
        <end position="199"/>
    </location>
</feature>
<evidence type="ECO:0000256" key="10">
    <source>
        <dbReference type="ARBA" id="ARBA00022989"/>
    </source>
</evidence>
<evidence type="ECO:0000256" key="15">
    <source>
        <dbReference type="PROSITE-ProRule" id="PRU00076"/>
    </source>
</evidence>
<gene>
    <name evidence="24" type="primary">PTPRA</name>
    <name evidence="24" type="ORF">BLAG_LOCUS6479</name>
</gene>
<dbReference type="SMART" id="SM00194">
    <property type="entry name" value="PTPc"/>
    <property type="match status" value="2"/>
</dbReference>
<feature type="compositionally biased region" description="Basic residues" evidence="16">
    <location>
        <begin position="1128"/>
        <end position="1139"/>
    </location>
</feature>
<dbReference type="SUPFAM" id="SSF52799">
    <property type="entry name" value="(Phosphotyrosine protein) phosphatases II"/>
    <property type="match status" value="2"/>
</dbReference>
<evidence type="ECO:0000256" key="11">
    <source>
        <dbReference type="ARBA" id="ARBA00023136"/>
    </source>
</evidence>
<dbReference type="EC" id="3.1.3.48" evidence="2"/>